<protein>
    <submittedName>
        <fullName evidence="3">Plasma membrane calcium</fullName>
    </submittedName>
</protein>
<evidence type="ECO:0000313" key="3">
    <source>
        <dbReference type="EMBL" id="KAL1893468.1"/>
    </source>
</evidence>
<dbReference type="Gene3D" id="3.40.50.1000">
    <property type="entry name" value="HAD superfamily/HAD-like"/>
    <property type="match status" value="1"/>
</dbReference>
<organism evidence="3 4">
    <name type="scientific">Ceratocystis pirilliformis</name>
    <dbReference type="NCBI Taxonomy" id="259994"/>
    <lineage>
        <taxon>Eukaryota</taxon>
        <taxon>Fungi</taxon>
        <taxon>Dikarya</taxon>
        <taxon>Ascomycota</taxon>
        <taxon>Pezizomycotina</taxon>
        <taxon>Sordariomycetes</taxon>
        <taxon>Hypocreomycetidae</taxon>
        <taxon>Microascales</taxon>
        <taxon>Ceratocystidaceae</taxon>
        <taxon>Ceratocystis</taxon>
    </lineage>
</organism>
<reference evidence="3 4" key="1">
    <citation type="journal article" date="2024" name="IMA Fungus">
        <title>IMA Genome - F19 : A genome assembly and annotation guide to empower mycologists, including annotated draft genome sequences of Ceratocystis pirilliformis, Diaporthe australafricana, Fusarium ophioides, Paecilomyces lecythidis, and Sporothrix stenoceras.</title>
        <authorList>
            <person name="Aylward J."/>
            <person name="Wilson A.M."/>
            <person name="Visagie C.M."/>
            <person name="Spraker J."/>
            <person name="Barnes I."/>
            <person name="Buitendag C."/>
            <person name="Ceriani C."/>
            <person name="Del Mar Angel L."/>
            <person name="du Plessis D."/>
            <person name="Fuchs T."/>
            <person name="Gasser K."/>
            <person name="Kramer D."/>
            <person name="Li W."/>
            <person name="Munsamy K."/>
            <person name="Piso A."/>
            <person name="Price J.L."/>
            <person name="Sonnekus B."/>
            <person name="Thomas C."/>
            <person name="van der Nest A."/>
            <person name="van Dijk A."/>
            <person name="van Heerden A."/>
            <person name="van Vuuren N."/>
            <person name="Yilmaz N."/>
            <person name="Duong T.A."/>
            <person name="van der Merwe N.A."/>
            <person name="Wingfield M.J."/>
            <person name="Wingfield B.D."/>
        </authorList>
    </citation>
    <scope>NUCLEOTIDE SEQUENCE [LARGE SCALE GENOMIC DNA]</scope>
    <source>
        <strain evidence="3 4">CMW 12675</strain>
    </source>
</reference>
<evidence type="ECO:0000256" key="1">
    <source>
        <dbReference type="ARBA" id="ARBA00004127"/>
    </source>
</evidence>
<dbReference type="InterPro" id="IPR023214">
    <property type="entry name" value="HAD_sf"/>
</dbReference>
<dbReference type="PANTHER" id="PTHR24093">
    <property type="entry name" value="CATION TRANSPORTING ATPASE"/>
    <property type="match status" value="1"/>
</dbReference>
<keyword evidence="2" id="KW-0460">Magnesium</keyword>
<evidence type="ECO:0000313" key="4">
    <source>
        <dbReference type="Proteomes" id="UP001583280"/>
    </source>
</evidence>
<dbReference type="InterPro" id="IPR036412">
    <property type="entry name" value="HAD-like_sf"/>
</dbReference>
<dbReference type="EMBL" id="JAWDJO010000108">
    <property type="protein sequence ID" value="KAL1893468.1"/>
    <property type="molecule type" value="Genomic_DNA"/>
</dbReference>
<sequence>MEGPQFRKLDEQKLREIAPRIYVLAYSSPKDKIILVKTLKKLGETVTVTGNGTNDAPALKTTDIVFPKRSEGTWAAKGASAIAWTDDNFASIAKGMMWGRAVNGFVEKTLQVSFVDVF</sequence>
<dbReference type="Proteomes" id="UP001583280">
    <property type="component" value="Unassembled WGS sequence"/>
</dbReference>
<accession>A0ABR3YYN1</accession>
<comment type="subcellular location">
    <subcellularLocation>
        <location evidence="1">Endomembrane system</location>
        <topology evidence="1">Multi-pass membrane protein</topology>
    </subcellularLocation>
</comment>
<dbReference type="PANTHER" id="PTHR24093:SF369">
    <property type="entry name" value="CALCIUM-TRANSPORTING ATPASE"/>
    <property type="match status" value="1"/>
</dbReference>
<evidence type="ECO:0000256" key="2">
    <source>
        <dbReference type="ARBA" id="ARBA00022842"/>
    </source>
</evidence>
<dbReference type="Gene3D" id="1.20.1110.10">
    <property type="entry name" value="Calcium-transporting ATPase, transmembrane domain"/>
    <property type="match status" value="1"/>
</dbReference>
<keyword evidence="4" id="KW-1185">Reference proteome</keyword>
<dbReference type="SUPFAM" id="SSF56784">
    <property type="entry name" value="HAD-like"/>
    <property type="match status" value="1"/>
</dbReference>
<name>A0ABR3YYN1_9PEZI</name>
<gene>
    <name evidence="3" type="primary">PMC1_3</name>
    <name evidence="3" type="ORF">Cpir12675_004076</name>
</gene>
<proteinExistence type="predicted"/>
<comment type="caution">
    <text evidence="3">The sequence shown here is derived from an EMBL/GenBank/DDBJ whole genome shotgun (WGS) entry which is preliminary data.</text>
</comment>